<keyword evidence="5" id="KW-0547">Nucleotide-binding</keyword>
<dbReference type="eggNOG" id="COG0619">
    <property type="taxonomic scope" value="Bacteria"/>
</dbReference>
<dbReference type="eggNOG" id="COG4241">
    <property type="taxonomic scope" value="Bacteria"/>
</dbReference>
<feature type="transmembrane region" description="Helical" evidence="10">
    <location>
        <begin position="43"/>
        <end position="60"/>
    </location>
</feature>
<dbReference type="eggNOG" id="COG0488">
    <property type="taxonomic scope" value="Bacteria"/>
</dbReference>
<feature type="transmembrane region" description="Helical" evidence="10">
    <location>
        <begin position="67"/>
        <end position="91"/>
    </location>
</feature>
<dbReference type="InterPro" id="IPR027417">
    <property type="entry name" value="P-loop_NTPase"/>
</dbReference>
<evidence type="ECO:0000256" key="1">
    <source>
        <dbReference type="ARBA" id="ARBA00004141"/>
    </source>
</evidence>
<organism evidence="12 13">
    <name type="scientific">Tsukamurella paurometabola (strain ATCC 8368 / DSM 20162 / CCUG 35730 / CIP 100753 / JCM 10117 / KCTC 9821 / NBRC 16120 / NCIMB 702349 / NCTC 13040)</name>
    <name type="common">Corynebacterium paurometabolum</name>
    <dbReference type="NCBI Taxonomy" id="521096"/>
    <lineage>
        <taxon>Bacteria</taxon>
        <taxon>Bacillati</taxon>
        <taxon>Actinomycetota</taxon>
        <taxon>Actinomycetes</taxon>
        <taxon>Mycobacteriales</taxon>
        <taxon>Tsukamurellaceae</taxon>
        <taxon>Tsukamurella</taxon>
    </lineage>
</organism>
<evidence type="ECO:0000256" key="8">
    <source>
        <dbReference type="ARBA" id="ARBA00023136"/>
    </source>
</evidence>
<feature type="transmembrane region" description="Helical" evidence="10">
    <location>
        <begin position="721"/>
        <end position="742"/>
    </location>
</feature>
<dbReference type="Proteomes" id="UP000001213">
    <property type="component" value="Chromosome"/>
</dbReference>
<dbReference type="GO" id="GO:0005524">
    <property type="term" value="F:ATP binding"/>
    <property type="evidence" value="ECO:0007669"/>
    <property type="project" value="UniProtKB-KW"/>
</dbReference>
<keyword evidence="13" id="KW-1185">Reference proteome</keyword>
<dbReference type="InterPro" id="IPR003339">
    <property type="entry name" value="ABC/ECF_trnsptr_transmembrane"/>
</dbReference>
<sequence>MTGSTSAEPRRPRARLGARQITEAAALADVAAALVLISQVFPLLVGLAFAACIPFGVVGLRHTFRTCAMALAVGVCMAFLLGGIAPVTLTIETGLVGVLLGASIGRGWSTGRLVLNSLPLLAIPSSALAVLLLVVFPGAREVIFKITGSTITGIARLLRTIHLGFLGDAMVALWEWALRWWALTVPAVLIVAVLFVVWFARVAFGALLARADRVLPRATGHLADLVDDGDTDRTVGPVPIRMRGVTVRYGDRTALDVPELMVESGEFLAVTGRNGTGKSTLTRVLAGAEPSTGTVERPGDPGLGDPGGTAVVFQRPESQVLGVRVGDDVRFGRDLPEGTDVEALLRRVGLGGMAERETATLSGGQLQRLAVSAALAREPGLLISDESTAMLDAEGREAVLGLMRGVSASGTTVVHVTHHETEAAAADREVRLGPPRAGEVPSPAPARSPRRPGPGARGTVELRGVSLVRDGGTPWDRPVITDLDLTVPGGTALAITGDNGAGKSTLAWLIAGLLNPTAGTVTVDGEPVVNGRGRVVIGVQHARLQVLRDTVFDDVADASGAGDGGVRSALALVGLDPDAFADRRADELSGGEQRRVVLAGLLASRPQVLVLDEPLAGLDDEATVTMTAALEAAKAAGTTLVIVTHDLAPLRGVVDRVHDVTASAEPPRPDRPRRHRPQFGDVVGRPLPQENTARSVWVGTKLAVLLATGVVMAVRTDWWNIGAAALIMLGWFLLAGAPWRAIPKLPPFFLAFGAISLWLASLGDGATGITVLGIQFSLSGIDVFLRGLVSVMVSLFAALLFCWTTPLGDVPGFLQTCLNRLGGVGKRGVAFASSLALAIRLAPLALSEVRTMWGLARQRRPLRANGKPRGVSIEAILELLLLATVQSCRRAGELADAITSRGGLGVVARPDRGPRRLDGVVVLAVTAILVVGYGVGIVFPGMVP</sequence>
<name>D5URN6_TSUPD</name>
<dbReference type="EMBL" id="CP001966">
    <property type="protein sequence ID" value="ADG79091.1"/>
    <property type="molecule type" value="Genomic_DNA"/>
</dbReference>
<proteinExistence type="inferred from homology"/>
<feature type="transmembrane region" description="Helical" evidence="10">
    <location>
        <begin position="919"/>
        <end position="939"/>
    </location>
</feature>
<evidence type="ECO:0000256" key="3">
    <source>
        <dbReference type="ARBA" id="ARBA00022448"/>
    </source>
</evidence>
<comment type="similarity">
    <text evidence="2">Belongs to the ABC transporter superfamily.</text>
</comment>
<dbReference type="GO" id="GO:0016887">
    <property type="term" value="F:ATP hydrolysis activity"/>
    <property type="evidence" value="ECO:0007669"/>
    <property type="project" value="InterPro"/>
</dbReference>
<dbReference type="Pfam" id="PF00005">
    <property type="entry name" value="ABC_tran"/>
    <property type="match status" value="2"/>
</dbReference>
<evidence type="ECO:0000313" key="13">
    <source>
        <dbReference type="Proteomes" id="UP000001213"/>
    </source>
</evidence>
<dbReference type="HOGENOM" id="CLU_000604_86_7_11"/>
<evidence type="ECO:0000256" key="6">
    <source>
        <dbReference type="ARBA" id="ARBA00022840"/>
    </source>
</evidence>
<accession>D5URN6</accession>
<dbReference type="GO" id="GO:0043190">
    <property type="term" value="C:ATP-binding cassette (ABC) transporter complex"/>
    <property type="evidence" value="ECO:0007669"/>
    <property type="project" value="TreeGrafter"/>
</dbReference>
<feature type="domain" description="ABC transporter" evidence="11">
    <location>
        <begin position="240"/>
        <end position="462"/>
    </location>
</feature>
<keyword evidence="6" id="KW-0067">ATP-binding</keyword>
<feature type="transmembrane region" description="Helical" evidence="10">
    <location>
        <begin position="748"/>
        <end position="772"/>
    </location>
</feature>
<dbReference type="Gene3D" id="3.40.50.300">
    <property type="entry name" value="P-loop containing nucleotide triphosphate hydrolases"/>
    <property type="match status" value="2"/>
</dbReference>
<evidence type="ECO:0000259" key="11">
    <source>
        <dbReference type="PROSITE" id="PS50893"/>
    </source>
</evidence>
<dbReference type="CDD" id="cd16914">
    <property type="entry name" value="EcfT"/>
    <property type="match status" value="1"/>
</dbReference>
<reference evidence="12 13" key="2">
    <citation type="journal article" date="2011" name="Stand. Genomic Sci.">
        <title>Complete genome sequence of Tsukamurella paurometabola type strain (no. 33).</title>
        <authorList>
            <person name="Munk A.C."/>
            <person name="Lapidus A."/>
            <person name="Lucas S."/>
            <person name="Nolan M."/>
            <person name="Tice H."/>
            <person name="Cheng J.F."/>
            <person name="Del Rio T.G."/>
            <person name="Goodwin L."/>
            <person name="Pitluck S."/>
            <person name="Liolios K."/>
            <person name="Huntemann M."/>
            <person name="Ivanova N."/>
            <person name="Mavromatis K."/>
            <person name="Mikhailova N."/>
            <person name="Pati A."/>
            <person name="Chen A."/>
            <person name="Palaniappan K."/>
            <person name="Tapia R."/>
            <person name="Han C."/>
            <person name="Land M."/>
            <person name="Hauser L."/>
            <person name="Chang Y.J."/>
            <person name="Jeffries C.D."/>
            <person name="Brettin T."/>
            <person name="Yasawong M."/>
            <person name="Brambilla E.M."/>
            <person name="Rohde M."/>
            <person name="Sikorski J."/>
            <person name="Goker M."/>
            <person name="Detter J.C."/>
            <person name="Woyke T."/>
            <person name="Bristow J."/>
            <person name="Eisen J.A."/>
            <person name="Markowitz V."/>
            <person name="Hugenholtz P."/>
            <person name="Kyrpides N.C."/>
            <person name="Klenk H.P."/>
        </authorList>
    </citation>
    <scope>NUCLEOTIDE SEQUENCE [LARGE SCALE GENOMIC DNA]</scope>
    <source>
        <strain evidence="13">ATCC 8368 / DSM 20162 / CCUG 35730 / CIP 100753 / JCM 10117 / KCTC 9821 / NBRC 16120 / NCIMB 702349 / NCTC 13040</strain>
    </source>
</reference>
<evidence type="ECO:0000256" key="4">
    <source>
        <dbReference type="ARBA" id="ARBA00022692"/>
    </source>
</evidence>
<dbReference type="InterPro" id="IPR003593">
    <property type="entry name" value="AAA+_ATPase"/>
</dbReference>
<dbReference type="InterPro" id="IPR003439">
    <property type="entry name" value="ABC_transporter-like_ATP-bd"/>
</dbReference>
<dbReference type="PROSITE" id="PS00211">
    <property type="entry name" value="ABC_TRANSPORTER_1"/>
    <property type="match status" value="2"/>
</dbReference>
<keyword evidence="3" id="KW-0813">Transport</keyword>
<evidence type="ECO:0000256" key="10">
    <source>
        <dbReference type="SAM" id="Phobius"/>
    </source>
</evidence>
<dbReference type="GO" id="GO:0042626">
    <property type="term" value="F:ATPase-coupled transmembrane transporter activity"/>
    <property type="evidence" value="ECO:0007669"/>
    <property type="project" value="TreeGrafter"/>
</dbReference>
<keyword evidence="4 10" id="KW-0812">Transmembrane</keyword>
<dbReference type="InterPro" id="IPR017871">
    <property type="entry name" value="ABC_transporter-like_CS"/>
</dbReference>
<feature type="transmembrane region" description="Helical" evidence="10">
    <location>
        <begin position="180"/>
        <end position="200"/>
    </location>
</feature>
<dbReference type="InterPro" id="IPR050095">
    <property type="entry name" value="ECF_ABC_transporter_ATP-bd"/>
</dbReference>
<reference evidence="13" key="1">
    <citation type="submission" date="2010-03" db="EMBL/GenBank/DDBJ databases">
        <title>The complete chromosome of Tsukamurella paurometabola DSM 20162.</title>
        <authorList>
            <consortium name="US DOE Joint Genome Institute (JGI-PGF)"/>
            <person name="Lucas S."/>
            <person name="Copeland A."/>
            <person name="Lapidus A."/>
            <person name="Glavina del Rio T."/>
            <person name="Dalin E."/>
            <person name="Tice H."/>
            <person name="Bruce D."/>
            <person name="Goodwin L."/>
            <person name="Pitluck S."/>
            <person name="Kyrpides N."/>
            <person name="Mavromatis K."/>
            <person name="Ivanova N."/>
            <person name="Mikhailova N."/>
            <person name="Munk A.C."/>
            <person name="Brettin T."/>
            <person name="Detter J.C."/>
            <person name="Tapia R."/>
            <person name="Han C."/>
            <person name="Larimer F."/>
            <person name="Land M."/>
            <person name="Hauser L."/>
            <person name="Markowitz V."/>
            <person name="Cheng J.-F."/>
            <person name="Hugenholtz P."/>
            <person name="Woyke T."/>
            <person name="Wu D."/>
            <person name="Jando M."/>
            <person name="Brambilla E."/>
            <person name="Klenk H.-P."/>
            <person name="Eisen J.A."/>
        </authorList>
    </citation>
    <scope>NUCLEOTIDE SEQUENCE [LARGE SCALE GENOMIC DNA]</scope>
    <source>
        <strain evidence="13">ATCC 8368 / DSM 20162 / CCUG 35730 / CIP 100753 / JCM 10117 / KCTC 9821 / NBRC 16120 / NCIMB 702349 / NCTC 13040</strain>
    </source>
</reference>
<feature type="transmembrane region" description="Helical" evidence="10">
    <location>
        <begin position="784"/>
        <end position="808"/>
    </location>
</feature>
<keyword evidence="7 10" id="KW-1133">Transmembrane helix</keyword>
<keyword evidence="8 10" id="KW-0472">Membrane</keyword>
<dbReference type="AlphaFoldDB" id="D5URN6"/>
<dbReference type="InterPro" id="IPR015856">
    <property type="entry name" value="ABC_transpr_CbiO/EcfA_su"/>
</dbReference>
<dbReference type="InterPro" id="IPR018710">
    <property type="entry name" value="DUF2232"/>
</dbReference>
<feature type="transmembrane region" description="Helical" evidence="10">
    <location>
        <begin position="828"/>
        <end position="849"/>
    </location>
</feature>
<dbReference type="SUPFAM" id="SSF52540">
    <property type="entry name" value="P-loop containing nucleoside triphosphate hydrolases"/>
    <property type="match status" value="2"/>
</dbReference>
<dbReference type="PANTHER" id="PTHR43553">
    <property type="entry name" value="HEAVY METAL TRANSPORTER"/>
    <property type="match status" value="1"/>
</dbReference>
<comment type="subcellular location">
    <subcellularLocation>
        <location evidence="1">Membrane</location>
        <topology evidence="1">Multi-pass membrane protein</topology>
    </subcellularLocation>
</comment>
<dbReference type="CDD" id="cd03225">
    <property type="entry name" value="ABC_cobalt_CbiO_domain1"/>
    <property type="match status" value="2"/>
</dbReference>
<dbReference type="SMART" id="SM00382">
    <property type="entry name" value="AAA"/>
    <property type="match status" value="2"/>
</dbReference>
<evidence type="ECO:0000256" key="2">
    <source>
        <dbReference type="ARBA" id="ARBA00005417"/>
    </source>
</evidence>
<protein>
    <submittedName>
        <fullName evidence="12">ABC transporter related protein</fullName>
    </submittedName>
</protein>
<feature type="region of interest" description="Disordered" evidence="9">
    <location>
        <begin position="660"/>
        <end position="687"/>
    </location>
</feature>
<feature type="domain" description="ABC transporter" evidence="11">
    <location>
        <begin position="462"/>
        <end position="687"/>
    </location>
</feature>
<dbReference type="PANTHER" id="PTHR43553:SF24">
    <property type="entry name" value="ENERGY-COUPLING FACTOR TRANSPORTER ATP-BINDING PROTEIN ECFA1"/>
    <property type="match status" value="1"/>
</dbReference>
<gene>
    <name evidence="12" type="ordered locus">Tpau_2487</name>
</gene>
<evidence type="ECO:0000256" key="7">
    <source>
        <dbReference type="ARBA" id="ARBA00022989"/>
    </source>
</evidence>
<feature type="transmembrane region" description="Helical" evidence="10">
    <location>
        <begin position="118"/>
        <end position="136"/>
    </location>
</feature>
<evidence type="ECO:0000256" key="5">
    <source>
        <dbReference type="ARBA" id="ARBA00022741"/>
    </source>
</evidence>
<dbReference type="Pfam" id="PF09991">
    <property type="entry name" value="DUF2232"/>
    <property type="match status" value="1"/>
</dbReference>
<dbReference type="PROSITE" id="PS50893">
    <property type="entry name" value="ABC_TRANSPORTER_2"/>
    <property type="match status" value="2"/>
</dbReference>
<dbReference type="KEGG" id="tpr:Tpau_2487"/>
<dbReference type="STRING" id="521096.Tpau_2487"/>
<feature type="region of interest" description="Disordered" evidence="9">
    <location>
        <begin position="424"/>
        <end position="459"/>
    </location>
</feature>
<evidence type="ECO:0000256" key="9">
    <source>
        <dbReference type="SAM" id="MobiDB-lite"/>
    </source>
</evidence>
<evidence type="ECO:0000313" key="12">
    <source>
        <dbReference type="EMBL" id="ADG79091.1"/>
    </source>
</evidence>